<proteinExistence type="predicted"/>
<sequence length="181" mass="20696">MRRKDLARLVLMVVTIYSLAIIGGLIILIGFPDYLGKYMSLVPFIVAIPAAVLTSGFQRRSSYIKTLQGVWPGVVKAGRSAIDYTYIKNPNYEQFNKVILSLSTSIDLLRMLFKNIGGFYPVESMKSIYEEFDRIRDSMKFKSPEGARNRISGLWHQARDAILEEFDRVVPKKYDAPDYIK</sequence>
<keyword evidence="1" id="KW-0812">Transmembrane</keyword>
<evidence type="ECO:0000313" key="2">
    <source>
        <dbReference type="EMBL" id="KKN25733.1"/>
    </source>
</evidence>
<protein>
    <submittedName>
        <fullName evidence="2">Uncharacterized protein</fullName>
    </submittedName>
</protein>
<gene>
    <name evidence="2" type="ORF">LCGC14_0881740</name>
</gene>
<dbReference type="AlphaFoldDB" id="A0A0F9S8N0"/>
<feature type="transmembrane region" description="Helical" evidence="1">
    <location>
        <begin position="38"/>
        <end position="57"/>
    </location>
</feature>
<keyword evidence="1" id="KW-1133">Transmembrane helix</keyword>
<comment type="caution">
    <text evidence="2">The sequence shown here is derived from an EMBL/GenBank/DDBJ whole genome shotgun (WGS) entry which is preliminary data.</text>
</comment>
<name>A0A0F9S8N0_9ZZZZ</name>
<dbReference type="EMBL" id="LAZR01002778">
    <property type="protein sequence ID" value="KKN25733.1"/>
    <property type="molecule type" value="Genomic_DNA"/>
</dbReference>
<reference evidence="2" key="1">
    <citation type="journal article" date="2015" name="Nature">
        <title>Complex archaea that bridge the gap between prokaryotes and eukaryotes.</title>
        <authorList>
            <person name="Spang A."/>
            <person name="Saw J.H."/>
            <person name="Jorgensen S.L."/>
            <person name="Zaremba-Niedzwiedzka K."/>
            <person name="Martijn J."/>
            <person name="Lind A.E."/>
            <person name="van Eijk R."/>
            <person name="Schleper C."/>
            <person name="Guy L."/>
            <person name="Ettema T.J."/>
        </authorList>
    </citation>
    <scope>NUCLEOTIDE SEQUENCE</scope>
</reference>
<keyword evidence="1" id="KW-0472">Membrane</keyword>
<evidence type="ECO:0000256" key="1">
    <source>
        <dbReference type="SAM" id="Phobius"/>
    </source>
</evidence>
<accession>A0A0F9S8N0</accession>
<organism evidence="2">
    <name type="scientific">marine sediment metagenome</name>
    <dbReference type="NCBI Taxonomy" id="412755"/>
    <lineage>
        <taxon>unclassified sequences</taxon>
        <taxon>metagenomes</taxon>
        <taxon>ecological metagenomes</taxon>
    </lineage>
</organism>
<feature type="transmembrane region" description="Helical" evidence="1">
    <location>
        <begin position="9"/>
        <end position="32"/>
    </location>
</feature>